<dbReference type="InterPro" id="IPR007247">
    <property type="entry name" value="Ureidogly_lyase"/>
</dbReference>
<proteinExistence type="predicted"/>
<dbReference type="OrthoDB" id="1956643at2"/>
<evidence type="ECO:0000313" key="5">
    <source>
        <dbReference type="EMBL" id="PVY35196.1"/>
    </source>
</evidence>
<dbReference type="EMBL" id="QEKH01000042">
    <property type="protein sequence ID" value="PVY35196.1"/>
    <property type="molecule type" value="Genomic_DNA"/>
</dbReference>
<dbReference type="InterPro" id="IPR011051">
    <property type="entry name" value="RmlC_Cupin_sf"/>
</dbReference>
<evidence type="ECO:0000256" key="3">
    <source>
        <dbReference type="ARBA" id="ARBA00023239"/>
    </source>
</evidence>
<dbReference type="SUPFAM" id="SSF51182">
    <property type="entry name" value="RmlC-like cupins"/>
    <property type="match status" value="1"/>
</dbReference>
<dbReference type="Gene3D" id="2.60.120.480">
    <property type="entry name" value="Ureidoglycolate hydrolase"/>
    <property type="match status" value="1"/>
</dbReference>
<comment type="subunit">
    <text evidence="1">Homodimer.</text>
</comment>
<dbReference type="RefSeq" id="WP_116885729.1">
    <property type="nucleotide sequence ID" value="NZ_CABMMC010000002.1"/>
</dbReference>
<accession>A0A2U1AFP1</accession>
<dbReference type="GO" id="GO:0050385">
    <property type="term" value="F:ureidoglycolate lyase activity"/>
    <property type="evidence" value="ECO:0007669"/>
    <property type="project" value="UniProtKB-EC"/>
</dbReference>
<keyword evidence="3" id="KW-0456">Lyase</keyword>
<protein>
    <submittedName>
        <fullName evidence="5">Ureidoglycolate hydrolase</fullName>
    </submittedName>
</protein>
<gene>
    <name evidence="5" type="ORF">C8D82_14223</name>
</gene>
<dbReference type="InterPro" id="IPR024060">
    <property type="entry name" value="Ureidoglycolate_lyase_dom_sf"/>
</dbReference>
<dbReference type="GO" id="GO:0004848">
    <property type="term" value="F:ureidoglycolate hydrolase activity"/>
    <property type="evidence" value="ECO:0007669"/>
    <property type="project" value="InterPro"/>
</dbReference>
<comment type="caution">
    <text evidence="5">The sequence shown here is derived from an EMBL/GenBank/DDBJ whole genome shotgun (WGS) entry which is preliminary data.</text>
</comment>
<dbReference type="Proteomes" id="UP000245959">
    <property type="component" value="Unassembled WGS sequence"/>
</dbReference>
<keyword evidence="2" id="KW-0659">Purine metabolism</keyword>
<dbReference type="GO" id="GO:0006144">
    <property type="term" value="P:purine nucleobase metabolic process"/>
    <property type="evidence" value="ECO:0007669"/>
    <property type="project" value="UniProtKB-KW"/>
</dbReference>
<dbReference type="GeneID" id="78296994"/>
<organism evidence="5 6">
    <name type="scientific">Victivallis vadensis</name>
    <dbReference type="NCBI Taxonomy" id="172901"/>
    <lineage>
        <taxon>Bacteria</taxon>
        <taxon>Pseudomonadati</taxon>
        <taxon>Lentisphaerota</taxon>
        <taxon>Lentisphaeria</taxon>
        <taxon>Victivallales</taxon>
        <taxon>Victivallaceae</taxon>
        <taxon>Victivallis</taxon>
    </lineage>
</organism>
<keyword evidence="6" id="KW-1185">Reference proteome</keyword>
<evidence type="ECO:0000256" key="2">
    <source>
        <dbReference type="ARBA" id="ARBA00022631"/>
    </source>
</evidence>
<dbReference type="AlphaFoldDB" id="A0A2U1AFP1"/>
<comment type="catalytic activity">
    <reaction evidence="4">
        <text>(S)-ureidoglycolate = urea + glyoxylate</text>
        <dbReference type="Rhea" id="RHEA:11304"/>
        <dbReference type="ChEBI" id="CHEBI:16199"/>
        <dbReference type="ChEBI" id="CHEBI:36655"/>
        <dbReference type="ChEBI" id="CHEBI:57296"/>
        <dbReference type="EC" id="4.3.2.3"/>
    </reaction>
</comment>
<dbReference type="Pfam" id="PF04115">
    <property type="entry name" value="Ureidogly_lyase"/>
    <property type="match status" value="1"/>
</dbReference>
<sequence length="168" mass="18772">MMHKIKVQKLTHENFHRYGTFAPLIDPLAEEAAGSKDAETVFFRDLLQQDLSGSAPSYSTCRVLPRPLIITDAEYHNHTCEAAVPLDGDAILWFAPATADNVFRADRAEAFLVPRDTVVSVRPGVWHHAAYSLNDQPLNVLIVLPERTYANDAFSLKLELDSQAEIEL</sequence>
<evidence type="ECO:0000313" key="6">
    <source>
        <dbReference type="Proteomes" id="UP000245959"/>
    </source>
</evidence>
<evidence type="ECO:0000256" key="4">
    <source>
        <dbReference type="ARBA" id="ARBA00047684"/>
    </source>
</evidence>
<evidence type="ECO:0000256" key="1">
    <source>
        <dbReference type="ARBA" id="ARBA00011738"/>
    </source>
</evidence>
<name>A0A2U1AFP1_9BACT</name>
<dbReference type="GO" id="GO:0000256">
    <property type="term" value="P:allantoin catabolic process"/>
    <property type="evidence" value="ECO:0007669"/>
    <property type="project" value="InterPro"/>
</dbReference>
<keyword evidence="5" id="KW-0378">Hydrolase</keyword>
<reference evidence="5 6" key="1">
    <citation type="submission" date="2018-04" db="EMBL/GenBank/DDBJ databases">
        <title>Genomic Encyclopedia of Type Strains, Phase IV (KMG-IV): sequencing the most valuable type-strain genomes for metagenomic binning, comparative biology and taxonomic classification.</title>
        <authorList>
            <person name="Goeker M."/>
        </authorList>
    </citation>
    <scope>NUCLEOTIDE SEQUENCE [LARGE SCALE GENOMIC DNA]</scope>
    <source>
        <strain evidence="5 6">DSM 14823</strain>
    </source>
</reference>